<dbReference type="InterPro" id="IPR045155">
    <property type="entry name" value="Beta-lactam_cat"/>
</dbReference>
<protein>
    <submittedName>
        <fullName evidence="2">Class A beta-lactamase-related serine hydrolase</fullName>
    </submittedName>
</protein>
<dbReference type="Pfam" id="PF13354">
    <property type="entry name" value="Beta-lactamase2"/>
    <property type="match status" value="1"/>
</dbReference>
<dbReference type="InterPro" id="IPR000871">
    <property type="entry name" value="Beta-lactam_class-A"/>
</dbReference>
<evidence type="ECO:0000259" key="1">
    <source>
        <dbReference type="Pfam" id="PF13354"/>
    </source>
</evidence>
<dbReference type="RefSeq" id="WP_349639986.1">
    <property type="nucleotide sequence ID" value="NZ_CP090958.1"/>
</dbReference>
<dbReference type="PANTHER" id="PTHR35333:SF3">
    <property type="entry name" value="BETA-LACTAMASE-TYPE TRANSPEPTIDASE FOLD CONTAINING PROTEIN"/>
    <property type="match status" value="1"/>
</dbReference>
<dbReference type="InterPro" id="IPR012338">
    <property type="entry name" value="Beta-lactam/transpept-like"/>
</dbReference>
<accession>A0ABY8QVV6</accession>
<gene>
    <name evidence="2" type="ORF">LWF01_05210</name>
</gene>
<organism evidence="2 3">
    <name type="scientific">Saxibacter everestensis</name>
    <dbReference type="NCBI Taxonomy" id="2909229"/>
    <lineage>
        <taxon>Bacteria</taxon>
        <taxon>Bacillati</taxon>
        <taxon>Actinomycetota</taxon>
        <taxon>Actinomycetes</taxon>
        <taxon>Micrococcales</taxon>
        <taxon>Brevibacteriaceae</taxon>
        <taxon>Saxibacter</taxon>
    </lineage>
</organism>
<proteinExistence type="predicted"/>
<evidence type="ECO:0000313" key="3">
    <source>
        <dbReference type="Proteomes" id="UP001209083"/>
    </source>
</evidence>
<dbReference type="GO" id="GO:0016787">
    <property type="term" value="F:hydrolase activity"/>
    <property type="evidence" value="ECO:0007669"/>
    <property type="project" value="UniProtKB-KW"/>
</dbReference>
<keyword evidence="3" id="KW-1185">Reference proteome</keyword>
<reference evidence="2 3" key="1">
    <citation type="submission" date="2023-05" db="EMBL/GenBank/DDBJ databases">
        <title>Lithophilousrod everest ZFBP1038 complete genpme.</title>
        <authorList>
            <person name="Tian M."/>
        </authorList>
    </citation>
    <scope>NUCLEOTIDE SEQUENCE [LARGE SCALE GENOMIC DNA]</scope>
    <source>
        <strain evidence="2 3">ZFBP1038</strain>
    </source>
</reference>
<dbReference type="EMBL" id="CP090958">
    <property type="protein sequence ID" value="WGW13172.1"/>
    <property type="molecule type" value="Genomic_DNA"/>
</dbReference>
<name>A0ABY8QVV6_9MICO</name>
<evidence type="ECO:0000313" key="2">
    <source>
        <dbReference type="EMBL" id="WGW13172.1"/>
    </source>
</evidence>
<feature type="domain" description="Beta-lactamase class A catalytic" evidence="1">
    <location>
        <begin position="18"/>
        <end position="243"/>
    </location>
</feature>
<keyword evidence="2" id="KW-0378">Hydrolase</keyword>
<dbReference type="Gene3D" id="3.40.710.10">
    <property type="entry name" value="DD-peptidase/beta-lactamase superfamily"/>
    <property type="match status" value="1"/>
</dbReference>
<dbReference type="Proteomes" id="UP001209083">
    <property type="component" value="Chromosome"/>
</dbReference>
<sequence length="267" mass="28769">MPVTGYESDGVPVVSYCLTDFSGRVIAEREPDRTFYAASTVKLGVLIAAMRAVDDGRLDLDQLLTVRHTFRSMAPSGEEFGMDADEIDVGMPPAGSRLCLRDVLWRMVAVSSNEATNMTVELVGFPAIAEAFALCGARSAKMERFICDGPARDHGLTHLMTARDLAAIVRTIVTGAAASEASTAEMLRMLEDQQFDYLARGLPAGIRSGSKSGWVAGIQHDGGYVSPSGHLDADENYVLAVCTRGYAEPDATEMLAAMSRFAYQLQK</sequence>
<dbReference type="SUPFAM" id="SSF56601">
    <property type="entry name" value="beta-lactamase/transpeptidase-like"/>
    <property type="match status" value="1"/>
</dbReference>
<dbReference type="PANTHER" id="PTHR35333">
    <property type="entry name" value="BETA-LACTAMASE"/>
    <property type="match status" value="1"/>
</dbReference>